<dbReference type="EMBL" id="CP000252">
    <property type="protein sequence ID" value="ABC76099.1"/>
    <property type="molecule type" value="Genomic_DNA"/>
</dbReference>
<dbReference type="PROSITE" id="PS00675">
    <property type="entry name" value="SIGMA54_INTERACT_1"/>
    <property type="match status" value="1"/>
</dbReference>
<dbReference type="InParanoid" id="Q2LQP1"/>
<dbReference type="InterPro" id="IPR003593">
    <property type="entry name" value="AAA+_ATPase"/>
</dbReference>
<dbReference type="PRINTS" id="PR01590">
    <property type="entry name" value="HTHFIS"/>
</dbReference>
<reference evidence="8 9" key="1">
    <citation type="journal article" date="2007" name="Proc. Natl. Acad. Sci. U.S.A.">
        <title>The genome of Syntrophus aciditrophicus: life at the thermodynamic limit of microbial growth.</title>
        <authorList>
            <person name="McInerney M.J."/>
            <person name="Rohlin L."/>
            <person name="Mouttaki H."/>
            <person name="Kim U."/>
            <person name="Krupp R.S."/>
            <person name="Rios-Hernandez L."/>
            <person name="Sieber J."/>
            <person name="Struchtemeyer C.G."/>
            <person name="Bhattacharyya A."/>
            <person name="Campbell J.W."/>
            <person name="Gunsalus R.P."/>
        </authorList>
    </citation>
    <scope>NUCLEOTIDE SEQUENCE [LARGE SCALE GENOMIC DNA]</scope>
    <source>
        <strain evidence="8 9">SB</strain>
    </source>
</reference>
<dbReference type="InterPro" id="IPR025662">
    <property type="entry name" value="Sigma_54_int_dom_ATP-bd_1"/>
</dbReference>
<dbReference type="Proteomes" id="UP000001933">
    <property type="component" value="Chromosome"/>
</dbReference>
<evidence type="ECO:0000256" key="2">
    <source>
        <dbReference type="ARBA" id="ARBA00022840"/>
    </source>
</evidence>
<dbReference type="RefSeq" id="WP_011416133.1">
    <property type="nucleotide sequence ID" value="NC_007759.1"/>
</dbReference>
<dbReference type="KEGG" id="sat:SYN_02585"/>
<feature type="domain" description="Sigma-54 factor interaction" evidence="6">
    <location>
        <begin position="242"/>
        <end position="472"/>
    </location>
</feature>
<keyword evidence="5" id="KW-0175">Coiled coil</keyword>
<dbReference type="Gene3D" id="1.10.8.60">
    <property type="match status" value="1"/>
</dbReference>
<dbReference type="Gene3D" id="3.30.450.20">
    <property type="entry name" value="PAS domain"/>
    <property type="match status" value="1"/>
</dbReference>
<evidence type="ECO:0000259" key="7">
    <source>
        <dbReference type="PROSITE" id="PS50112"/>
    </source>
</evidence>
<dbReference type="SUPFAM" id="SSF52540">
    <property type="entry name" value="P-loop containing nucleoside triphosphate hydrolases"/>
    <property type="match status" value="1"/>
</dbReference>
<dbReference type="SUPFAM" id="SSF46689">
    <property type="entry name" value="Homeodomain-like"/>
    <property type="match status" value="1"/>
</dbReference>
<keyword evidence="1" id="KW-0547">Nucleotide-binding</keyword>
<dbReference type="InterPro" id="IPR000014">
    <property type="entry name" value="PAS"/>
</dbReference>
<dbReference type="InterPro" id="IPR009057">
    <property type="entry name" value="Homeodomain-like_sf"/>
</dbReference>
<keyword evidence="4" id="KW-0804">Transcription</keyword>
<dbReference type="InterPro" id="IPR058031">
    <property type="entry name" value="AAA_lid_NorR"/>
</dbReference>
<dbReference type="STRING" id="56780.SYN_02585"/>
<evidence type="ECO:0000256" key="4">
    <source>
        <dbReference type="ARBA" id="ARBA00023163"/>
    </source>
</evidence>
<dbReference type="InterPro" id="IPR002078">
    <property type="entry name" value="Sigma_54_int"/>
</dbReference>
<dbReference type="AlphaFoldDB" id="Q2LQP1"/>
<dbReference type="GO" id="GO:0043565">
    <property type="term" value="F:sequence-specific DNA binding"/>
    <property type="evidence" value="ECO:0007669"/>
    <property type="project" value="InterPro"/>
</dbReference>
<dbReference type="Pfam" id="PF02954">
    <property type="entry name" value="HTH_8"/>
    <property type="match status" value="1"/>
</dbReference>
<protein>
    <submittedName>
        <fullName evidence="8">Transcrption factor sigma 54 type</fullName>
    </submittedName>
</protein>
<dbReference type="GO" id="GO:0006355">
    <property type="term" value="P:regulation of DNA-templated transcription"/>
    <property type="evidence" value="ECO:0007669"/>
    <property type="project" value="InterPro"/>
</dbReference>
<feature type="domain" description="PAS" evidence="7">
    <location>
        <begin position="103"/>
        <end position="141"/>
    </location>
</feature>
<dbReference type="GO" id="GO:0005524">
    <property type="term" value="F:ATP binding"/>
    <property type="evidence" value="ECO:0007669"/>
    <property type="project" value="UniProtKB-KW"/>
</dbReference>
<proteinExistence type="predicted"/>
<dbReference type="InterPro" id="IPR035965">
    <property type="entry name" value="PAS-like_dom_sf"/>
</dbReference>
<evidence type="ECO:0000256" key="1">
    <source>
        <dbReference type="ARBA" id="ARBA00022741"/>
    </source>
</evidence>
<dbReference type="InterPro" id="IPR002197">
    <property type="entry name" value="HTH_Fis"/>
</dbReference>
<dbReference type="Gene3D" id="3.40.50.300">
    <property type="entry name" value="P-loop containing nucleotide triphosphate hydrolases"/>
    <property type="match status" value="1"/>
</dbReference>
<dbReference type="OrthoDB" id="9814761at2"/>
<dbReference type="PANTHER" id="PTHR32071:SF57">
    <property type="entry name" value="C4-DICARBOXYLATE TRANSPORT TRANSCRIPTIONAL REGULATORY PROTEIN DCTD"/>
    <property type="match status" value="1"/>
</dbReference>
<dbReference type="SMART" id="SM00382">
    <property type="entry name" value="AAA"/>
    <property type="match status" value="1"/>
</dbReference>
<evidence type="ECO:0000313" key="9">
    <source>
        <dbReference type="Proteomes" id="UP000001933"/>
    </source>
</evidence>
<dbReference type="SUPFAM" id="SSF55785">
    <property type="entry name" value="PYP-like sensor domain (PAS domain)"/>
    <property type="match status" value="1"/>
</dbReference>
<sequence length="555" mass="62233">MNTITQASALRKAAYCRCGVVFLDKTGHIITLNADFFEETHPNIKKGVLLPEKLRSLGPGQWTFWDEDWFVQAEGQQKTEVVIFRRIRVADKILGPYGNNSINEEMVRMVLDNPYEGLSVIDTKGKVTMFSPANEKWFGLESGGGMGLSLSQLAPGTHLTKVARTGVGERAVVDLHGETKITINLPVRKDNRVIGAFGRILFQSPEQLEKLADRVRAMERKVERYETLLDEMRRHRFSFENILTQNPDMQRIIEQARRIAASSATVLILGESGTGKELFAQALHEASHRRKGPFVAINCGAIPHTLIESELFGYEEGAFSGASKKGKPGKFELACDGTLFLDEIGELPIDSQAKLLRVLEERKIDRLGGTAPIAVDFRLVVATNRDLTALANSGKFRSDLFYRINEFPIEIPPLRQRLDDIPLLAEHFLTKACQQEGLAMPKFSEEAIKVLMSYEWPGNVRELRSLIRQMAWKFQGMTVELHNLPQAFHKERKVTMSGTLEEQLARAERNAIETALQTSNGNRALAARMLGIHRTALYKKMNRLGVDGTLSGHIP</sequence>
<dbReference type="FunFam" id="3.40.50.300:FF:000006">
    <property type="entry name" value="DNA-binding transcriptional regulator NtrC"/>
    <property type="match status" value="1"/>
</dbReference>
<dbReference type="InterPro" id="IPR027417">
    <property type="entry name" value="P-loop_NTPase"/>
</dbReference>
<evidence type="ECO:0000256" key="5">
    <source>
        <dbReference type="SAM" id="Coils"/>
    </source>
</evidence>
<evidence type="ECO:0000313" key="8">
    <source>
        <dbReference type="EMBL" id="ABC76099.1"/>
    </source>
</evidence>
<accession>Q2LQP1</accession>
<name>Q2LQP1_SYNAS</name>
<dbReference type="HOGENOM" id="CLU_000445_8_1_7"/>
<keyword evidence="3" id="KW-0805">Transcription regulation</keyword>
<dbReference type="CDD" id="cd00009">
    <property type="entry name" value="AAA"/>
    <property type="match status" value="1"/>
</dbReference>
<feature type="coiled-coil region" evidence="5">
    <location>
        <begin position="208"/>
        <end position="235"/>
    </location>
</feature>
<dbReference type="Gene3D" id="1.10.10.60">
    <property type="entry name" value="Homeodomain-like"/>
    <property type="match status" value="1"/>
</dbReference>
<keyword evidence="9" id="KW-1185">Reference proteome</keyword>
<dbReference type="Pfam" id="PF25601">
    <property type="entry name" value="AAA_lid_14"/>
    <property type="match status" value="1"/>
</dbReference>
<organism evidence="8 9">
    <name type="scientific">Syntrophus aciditrophicus (strain SB)</name>
    <dbReference type="NCBI Taxonomy" id="56780"/>
    <lineage>
        <taxon>Bacteria</taxon>
        <taxon>Pseudomonadati</taxon>
        <taxon>Thermodesulfobacteriota</taxon>
        <taxon>Syntrophia</taxon>
        <taxon>Syntrophales</taxon>
        <taxon>Syntrophaceae</taxon>
        <taxon>Syntrophus</taxon>
    </lineage>
</organism>
<evidence type="ECO:0000256" key="3">
    <source>
        <dbReference type="ARBA" id="ARBA00023015"/>
    </source>
</evidence>
<evidence type="ECO:0000259" key="6">
    <source>
        <dbReference type="PROSITE" id="PS50045"/>
    </source>
</evidence>
<dbReference type="PROSITE" id="PS50045">
    <property type="entry name" value="SIGMA54_INTERACT_4"/>
    <property type="match status" value="1"/>
</dbReference>
<keyword evidence="2" id="KW-0067">ATP-binding</keyword>
<dbReference type="Pfam" id="PF00158">
    <property type="entry name" value="Sigma54_activat"/>
    <property type="match status" value="1"/>
</dbReference>
<dbReference type="PROSITE" id="PS50112">
    <property type="entry name" value="PAS"/>
    <property type="match status" value="1"/>
</dbReference>
<dbReference type="PANTHER" id="PTHR32071">
    <property type="entry name" value="TRANSCRIPTIONAL REGULATORY PROTEIN"/>
    <property type="match status" value="1"/>
</dbReference>
<gene>
    <name evidence="8" type="ORF">SYN_02585</name>
</gene>
<dbReference type="eggNOG" id="COG3829">
    <property type="taxonomic scope" value="Bacteria"/>
</dbReference>